<dbReference type="GO" id="GO:0006508">
    <property type="term" value="P:proteolysis"/>
    <property type="evidence" value="ECO:0007669"/>
    <property type="project" value="InterPro"/>
</dbReference>
<comment type="caution">
    <text evidence="1">The sequence shown here is derived from an EMBL/GenBank/DDBJ whole genome shotgun (WGS) entry which is preliminary data.</text>
</comment>
<accession>A0A8X6TFM5</accession>
<dbReference type="InterPro" id="IPR001969">
    <property type="entry name" value="Aspartic_peptidase_AS"/>
</dbReference>
<dbReference type="OrthoDB" id="6435686at2759"/>
<dbReference type="EMBL" id="BMAW01102198">
    <property type="protein sequence ID" value="GFT03115.1"/>
    <property type="molecule type" value="Genomic_DNA"/>
</dbReference>
<dbReference type="AlphaFoldDB" id="A0A8X6TFM5"/>
<sequence length="144" mass="16602">MIIDTGTNVTIIRTDLAHKLGEKLIWTPPCITLQTVTGDRINIHGKDYLIIAFGDTMYHHMTELLQSAELDDKQRSAAGKLLLEFEELFSRKLDDVGRTKMMRHRIDTGNNLPIKQHPRRQPFAKQEEVANLLMEMQQKILLSH</sequence>
<gene>
    <name evidence="1" type="primary">pol_4176</name>
    <name evidence="1" type="ORF">NPIL_305201</name>
</gene>
<dbReference type="Proteomes" id="UP000887013">
    <property type="component" value="Unassembled WGS sequence"/>
</dbReference>
<protein>
    <submittedName>
        <fullName evidence="1">Retrovirus-related Pol polyprotein from transposon 297</fullName>
    </submittedName>
</protein>
<evidence type="ECO:0000313" key="2">
    <source>
        <dbReference type="Proteomes" id="UP000887013"/>
    </source>
</evidence>
<dbReference type="GO" id="GO:0004190">
    <property type="term" value="F:aspartic-type endopeptidase activity"/>
    <property type="evidence" value="ECO:0007669"/>
    <property type="project" value="InterPro"/>
</dbReference>
<proteinExistence type="predicted"/>
<dbReference type="PROSITE" id="PS00141">
    <property type="entry name" value="ASP_PROTEASE"/>
    <property type="match status" value="1"/>
</dbReference>
<keyword evidence="2" id="KW-1185">Reference proteome</keyword>
<evidence type="ECO:0000313" key="1">
    <source>
        <dbReference type="EMBL" id="GFT03115.1"/>
    </source>
</evidence>
<name>A0A8X6TFM5_NEPPI</name>
<organism evidence="1 2">
    <name type="scientific">Nephila pilipes</name>
    <name type="common">Giant wood spider</name>
    <name type="synonym">Nephila maculata</name>
    <dbReference type="NCBI Taxonomy" id="299642"/>
    <lineage>
        <taxon>Eukaryota</taxon>
        <taxon>Metazoa</taxon>
        <taxon>Ecdysozoa</taxon>
        <taxon>Arthropoda</taxon>
        <taxon>Chelicerata</taxon>
        <taxon>Arachnida</taxon>
        <taxon>Araneae</taxon>
        <taxon>Araneomorphae</taxon>
        <taxon>Entelegynae</taxon>
        <taxon>Araneoidea</taxon>
        <taxon>Nephilidae</taxon>
        <taxon>Nephila</taxon>
    </lineage>
</organism>
<reference evidence="1" key="1">
    <citation type="submission" date="2020-08" db="EMBL/GenBank/DDBJ databases">
        <title>Multicomponent nature underlies the extraordinary mechanical properties of spider dragline silk.</title>
        <authorList>
            <person name="Kono N."/>
            <person name="Nakamura H."/>
            <person name="Mori M."/>
            <person name="Yoshida Y."/>
            <person name="Ohtoshi R."/>
            <person name="Malay A.D."/>
            <person name="Moran D.A.P."/>
            <person name="Tomita M."/>
            <person name="Numata K."/>
            <person name="Arakawa K."/>
        </authorList>
    </citation>
    <scope>NUCLEOTIDE SEQUENCE</scope>
</reference>